<dbReference type="Gene3D" id="1.20.58.220">
    <property type="entry name" value="Phosphate transport system protein phou homolog 2, domain 2"/>
    <property type="match status" value="1"/>
</dbReference>
<sequence length="211" mass="24851">MSFKLFFGGKLEKEVLELIEEHLDVLCTACEVFERAIENNDDVSLRRVCEFEEEGDRIRRDIALRIYEGAFLPYLRPNIYKFAEIVDEALDELEDCVYEYLYLDRRDLIDFVKEDILKIAELNKKASKRLLEAYKLLVEGEDLSEATIKIRIYEKTVDGLKHDIHKKIRQKEISDFWEGMTFYNFLTHIVSISDLIEDAADLIQIINVSLK</sequence>
<evidence type="ECO:0000313" key="2">
    <source>
        <dbReference type="EMBL" id="HGE66445.1"/>
    </source>
</evidence>
<reference evidence="2" key="1">
    <citation type="journal article" date="2020" name="mSystems">
        <title>Genome- and Community-Level Interaction Insights into Carbon Utilization and Element Cycling Functions of Hydrothermarchaeota in Hydrothermal Sediment.</title>
        <authorList>
            <person name="Zhou Z."/>
            <person name="Liu Y."/>
            <person name="Xu W."/>
            <person name="Pan J."/>
            <person name="Luo Z.H."/>
            <person name="Li M."/>
        </authorList>
    </citation>
    <scope>NUCLEOTIDE SEQUENCE [LARGE SCALE GENOMIC DNA]</scope>
    <source>
        <strain evidence="4">SpSt-10</strain>
        <strain evidence="3">SpSt-62</strain>
        <strain evidence="2">SpSt-97</strain>
    </source>
</reference>
<dbReference type="PANTHER" id="PTHR36536:SF3">
    <property type="entry name" value="UPF0111 PROTEIN HI_1603"/>
    <property type="match status" value="1"/>
</dbReference>
<evidence type="ECO:0000313" key="3">
    <source>
        <dbReference type="EMBL" id="HGU59377.1"/>
    </source>
</evidence>
<dbReference type="EMBL" id="DRUC01000006">
    <property type="protein sequence ID" value="HHF47676.1"/>
    <property type="molecule type" value="Genomic_DNA"/>
</dbReference>
<dbReference type="InterPro" id="IPR038078">
    <property type="entry name" value="PhoU-like_sf"/>
</dbReference>
<gene>
    <name evidence="4" type="ORF">ENL48_00210</name>
    <name evidence="3" type="ORF">ENT89_04235</name>
    <name evidence="2" type="ORF">ENX77_04920</name>
</gene>
<comment type="caution">
    <text evidence="2">The sequence shown here is derived from an EMBL/GenBank/DDBJ whole genome shotgun (WGS) entry which is preliminary data.</text>
</comment>
<dbReference type="NCBIfam" id="TIGR00153">
    <property type="entry name" value="TIGR00153 family protein"/>
    <property type="match status" value="1"/>
</dbReference>
<dbReference type="InterPro" id="IPR018445">
    <property type="entry name" value="Put_Phosphate_transp_reg"/>
</dbReference>
<protein>
    <submittedName>
        <fullName evidence="2">TIGR00153 family protein</fullName>
    </submittedName>
</protein>
<name>A0A7C3YQ62_9EURY</name>
<proteinExistence type="inferred from homology"/>
<dbReference type="EMBL" id="DTAK01000025">
    <property type="protein sequence ID" value="HGU59377.1"/>
    <property type="molecule type" value="Genomic_DNA"/>
</dbReference>
<evidence type="ECO:0000256" key="1">
    <source>
        <dbReference type="ARBA" id="ARBA00008591"/>
    </source>
</evidence>
<dbReference type="PANTHER" id="PTHR36536">
    <property type="entry name" value="UPF0111 PROTEIN HI_1603"/>
    <property type="match status" value="1"/>
</dbReference>
<dbReference type="Pfam" id="PF01865">
    <property type="entry name" value="PhoU_div"/>
    <property type="match status" value="1"/>
</dbReference>
<dbReference type="AlphaFoldDB" id="A0A7C3YQ62"/>
<organism evidence="2">
    <name type="scientific">Geoglobus ahangari</name>
    <dbReference type="NCBI Taxonomy" id="113653"/>
    <lineage>
        <taxon>Archaea</taxon>
        <taxon>Methanobacteriati</taxon>
        <taxon>Methanobacteriota</taxon>
        <taxon>Archaeoglobi</taxon>
        <taxon>Archaeoglobales</taxon>
        <taxon>Archaeoglobaceae</taxon>
        <taxon>Geoglobus</taxon>
    </lineage>
</organism>
<dbReference type="InterPro" id="IPR002727">
    <property type="entry name" value="DUF47"/>
</dbReference>
<evidence type="ECO:0000313" key="4">
    <source>
        <dbReference type="EMBL" id="HHF47676.1"/>
    </source>
</evidence>
<comment type="similarity">
    <text evidence="1">Belongs to the UPF0111 family.</text>
</comment>
<dbReference type="EMBL" id="DTPI01000030">
    <property type="protein sequence ID" value="HGE66445.1"/>
    <property type="molecule type" value="Genomic_DNA"/>
</dbReference>
<accession>A0A7C3YQ62</accession>